<dbReference type="PANTHER" id="PTHR11669">
    <property type="entry name" value="REPLICATION FACTOR C / DNA POLYMERASE III GAMMA-TAU SUBUNIT"/>
    <property type="match status" value="1"/>
</dbReference>
<evidence type="ECO:0000256" key="2">
    <source>
        <dbReference type="ARBA" id="ARBA00022932"/>
    </source>
</evidence>
<dbReference type="NCBIfam" id="TIGR00678">
    <property type="entry name" value="holB"/>
    <property type="match status" value="1"/>
</dbReference>
<reference evidence="4 5" key="1">
    <citation type="submission" date="2011-05" db="EMBL/GenBank/DDBJ databases">
        <title>Complete sequence of Thioalkalimicrobium cyclicum ALM1.</title>
        <authorList>
            <consortium name="US DOE Joint Genome Institute"/>
            <person name="Lucas S."/>
            <person name="Han J."/>
            <person name="Lapidus A."/>
            <person name="Cheng J.-F."/>
            <person name="Goodwin L."/>
            <person name="Pitluck S."/>
            <person name="Peters L."/>
            <person name="Mikhailova N."/>
            <person name="Davenport K."/>
            <person name="Han C."/>
            <person name="Tapia R."/>
            <person name="Land M."/>
            <person name="Hauser L."/>
            <person name="Kyrpides N."/>
            <person name="Ivanova N."/>
            <person name="Pagani I."/>
            <person name="Kappler U."/>
            <person name="Woyke T."/>
        </authorList>
    </citation>
    <scope>NUCLEOTIDE SEQUENCE [LARGE SCALE GENOMIC DNA]</scope>
    <source>
        <strain evidence="5">DSM 14477 / JCM 11371 / ALM1</strain>
    </source>
</reference>
<dbReference type="eggNOG" id="COG0470">
    <property type="taxonomic scope" value="Bacteria"/>
</dbReference>
<evidence type="ECO:0000313" key="5">
    <source>
        <dbReference type="Proteomes" id="UP000009232"/>
    </source>
</evidence>
<comment type="catalytic activity">
    <reaction evidence="3">
        <text>DNA(n) + a 2'-deoxyribonucleoside 5'-triphosphate = DNA(n+1) + diphosphate</text>
        <dbReference type="Rhea" id="RHEA:22508"/>
        <dbReference type="Rhea" id="RHEA-COMP:17339"/>
        <dbReference type="Rhea" id="RHEA-COMP:17340"/>
        <dbReference type="ChEBI" id="CHEBI:33019"/>
        <dbReference type="ChEBI" id="CHEBI:61560"/>
        <dbReference type="ChEBI" id="CHEBI:173112"/>
        <dbReference type="EC" id="2.7.7.7"/>
    </reaction>
</comment>
<dbReference type="Gene3D" id="3.40.50.300">
    <property type="entry name" value="P-loop containing nucleotide triphosphate hydrolases"/>
    <property type="match status" value="1"/>
</dbReference>
<dbReference type="OrthoDB" id="9811073at2"/>
<evidence type="ECO:0000256" key="3">
    <source>
        <dbReference type="ARBA" id="ARBA00049244"/>
    </source>
</evidence>
<dbReference type="GO" id="GO:0006261">
    <property type="term" value="P:DNA-templated DNA replication"/>
    <property type="evidence" value="ECO:0007669"/>
    <property type="project" value="TreeGrafter"/>
</dbReference>
<evidence type="ECO:0000256" key="1">
    <source>
        <dbReference type="ARBA" id="ARBA00012417"/>
    </source>
</evidence>
<dbReference type="InterPro" id="IPR050238">
    <property type="entry name" value="DNA_Rep/Repair_Clamp_Loader"/>
</dbReference>
<protein>
    <recommendedName>
        <fullName evidence="1">DNA-directed DNA polymerase</fullName>
        <ecNumber evidence="1">2.7.7.7</ecNumber>
    </recommendedName>
</protein>
<dbReference type="Proteomes" id="UP000009232">
    <property type="component" value="Chromosome"/>
</dbReference>
<dbReference type="EMBL" id="CP002776">
    <property type="protein sequence ID" value="AEG31903.1"/>
    <property type="molecule type" value="Genomic_DNA"/>
</dbReference>
<dbReference type="PANTHER" id="PTHR11669:SF8">
    <property type="entry name" value="DNA POLYMERASE III SUBUNIT DELTA"/>
    <property type="match status" value="1"/>
</dbReference>
<keyword evidence="5" id="KW-1185">Reference proteome</keyword>
<keyword evidence="2" id="KW-0239">DNA-directed DNA polymerase</keyword>
<dbReference type="KEGG" id="tcy:Thicy_1136"/>
<dbReference type="InterPro" id="IPR004622">
    <property type="entry name" value="DNA_pol_HolB"/>
</dbReference>
<dbReference type="RefSeq" id="WP_013835680.1">
    <property type="nucleotide sequence ID" value="NC_015581.1"/>
</dbReference>
<dbReference type="GO" id="GO:0009360">
    <property type="term" value="C:DNA polymerase III complex"/>
    <property type="evidence" value="ECO:0007669"/>
    <property type="project" value="TreeGrafter"/>
</dbReference>
<keyword evidence="2" id="KW-0548">Nucleotidyltransferase</keyword>
<dbReference type="STRING" id="717773.Thicy_1136"/>
<dbReference type="HOGENOM" id="CLU_006229_4_3_6"/>
<name>F6D8Q2_THICA</name>
<evidence type="ECO:0000313" key="4">
    <source>
        <dbReference type="EMBL" id="AEG31903.1"/>
    </source>
</evidence>
<dbReference type="GO" id="GO:0008408">
    <property type="term" value="F:3'-5' exonuclease activity"/>
    <property type="evidence" value="ECO:0007669"/>
    <property type="project" value="InterPro"/>
</dbReference>
<dbReference type="GO" id="GO:0003887">
    <property type="term" value="F:DNA-directed DNA polymerase activity"/>
    <property type="evidence" value="ECO:0007669"/>
    <property type="project" value="UniProtKB-KW"/>
</dbReference>
<sequence>MSALTTPTTYPDYPWLASSWQTWLQLQSRLGHAYLLTGPAGIGVDVLLTKMAHSLLCQATPQQQKPCGQCPACQQLAQNYYPDLMRLQPLEGKKDLTIDQVRGLQHWLNQTAHQAGRKVVVIEQLERLNLAAFNALLKSLEEPPEQCVFLLSTHQAGRLPATIRSRCQLLKVTAPSFADAKTWLAAQQSLPPAALERALLNNWHAPLAALDWINQGFLELDTQWQADLAGLMARQKTVTNVVQSWLKWDNNFSILQAFQVQVQQALWASLEHQGPQQAWLDLAQQVLWAEKDLRSNANKTLLYENLIMAYLIACQQPTRPLSRIDFAPVPAQGFGL</sequence>
<accession>F6D8Q2</accession>
<proteinExistence type="predicted"/>
<organism evidence="4 5">
    <name type="scientific">Thiomicrospira cyclica (strain DSM 14477 / JCM 11371 / ALM1)</name>
    <name type="common">Thioalkalimicrobium cyclicum</name>
    <dbReference type="NCBI Taxonomy" id="717773"/>
    <lineage>
        <taxon>Bacteria</taxon>
        <taxon>Pseudomonadati</taxon>
        <taxon>Pseudomonadota</taxon>
        <taxon>Gammaproteobacteria</taxon>
        <taxon>Thiotrichales</taxon>
        <taxon>Piscirickettsiaceae</taxon>
        <taxon>Thiomicrospira</taxon>
    </lineage>
</organism>
<dbReference type="InterPro" id="IPR027417">
    <property type="entry name" value="P-loop_NTPase"/>
</dbReference>
<dbReference type="EC" id="2.7.7.7" evidence="1"/>
<keyword evidence="2" id="KW-0808">Transferase</keyword>
<gene>
    <name evidence="4" type="ordered locus">Thicy_1136</name>
</gene>
<dbReference type="AlphaFoldDB" id="F6D8Q2"/>
<dbReference type="SUPFAM" id="SSF52540">
    <property type="entry name" value="P-loop containing nucleoside triphosphate hydrolases"/>
    <property type="match status" value="1"/>
</dbReference>
<dbReference type="Pfam" id="PF13177">
    <property type="entry name" value="DNA_pol3_delta2"/>
    <property type="match status" value="1"/>
</dbReference>